<feature type="domain" description="Major facilitator superfamily (MFS) profile" evidence="8">
    <location>
        <begin position="1"/>
        <end position="410"/>
    </location>
</feature>
<feature type="transmembrane region" description="Helical" evidence="7">
    <location>
        <begin position="317"/>
        <end position="341"/>
    </location>
</feature>
<organism evidence="9 10">
    <name type="scientific">Arthrobacter ginsengisoli</name>
    <dbReference type="NCBI Taxonomy" id="1356565"/>
    <lineage>
        <taxon>Bacteria</taxon>
        <taxon>Bacillati</taxon>
        <taxon>Actinomycetota</taxon>
        <taxon>Actinomycetes</taxon>
        <taxon>Micrococcales</taxon>
        <taxon>Micrococcaceae</taxon>
        <taxon>Arthrobacter</taxon>
    </lineage>
</organism>
<feature type="transmembrane region" description="Helical" evidence="7">
    <location>
        <begin position="384"/>
        <end position="404"/>
    </location>
</feature>
<dbReference type="Proteomes" id="UP001252243">
    <property type="component" value="Unassembled WGS sequence"/>
</dbReference>
<keyword evidence="4 7" id="KW-0812">Transmembrane</keyword>
<feature type="transmembrane region" description="Helical" evidence="7">
    <location>
        <begin position="73"/>
        <end position="91"/>
    </location>
</feature>
<keyword evidence="5 7" id="KW-1133">Transmembrane helix</keyword>
<reference evidence="9 10" key="1">
    <citation type="submission" date="2023-07" db="EMBL/GenBank/DDBJ databases">
        <title>Sorghum-associated microbial communities from plants grown in Nebraska, USA.</title>
        <authorList>
            <person name="Schachtman D."/>
        </authorList>
    </citation>
    <scope>NUCLEOTIDE SEQUENCE [LARGE SCALE GENOMIC DNA]</scope>
    <source>
        <strain evidence="9 10">BE167</strain>
    </source>
</reference>
<dbReference type="SUPFAM" id="SSF103473">
    <property type="entry name" value="MFS general substrate transporter"/>
    <property type="match status" value="1"/>
</dbReference>
<evidence type="ECO:0000256" key="6">
    <source>
        <dbReference type="ARBA" id="ARBA00023136"/>
    </source>
</evidence>
<comment type="subcellular location">
    <subcellularLocation>
        <location evidence="1">Cell membrane</location>
        <topology evidence="1">Multi-pass membrane protein</topology>
    </subcellularLocation>
</comment>
<evidence type="ECO:0000256" key="7">
    <source>
        <dbReference type="SAM" id="Phobius"/>
    </source>
</evidence>
<gene>
    <name evidence="9" type="ORF">J2X01_003486</name>
</gene>
<name>A0ABU1UG63_9MICC</name>
<evidence type="ECO:0000313" key="10">
    <source>
        <dbReference type="Proteomes" id="UP001252243"/>
    </source>
</evidence>
<feature type="transmembrane region" description="Helical" evidence="7">
    <location>
        <begin position="257"/>
        <end position="280"/>
    </location>
</feature>
<dbReference type="PANTHER" id="PTHR43045">
    <property type="entry name" value="SHIKIMATE TRANSPORTER"/>
    <property type="match status" value="1"/>
</dbReference>
<feature type="transmembrane region" description="Helical" evidence="7">
    <location>
        <begin position="138"/>
        <end position="164"/>
    </location>
</feature>
<evidence type="ECO:0000259" key="8">
    <source>
        <dbReference type="PROSITE" id="PS50850"/>
    </source>
</evidence>
<dbReference type="RefSeq" id="WP_310060180.1">
    <property type="nucleotide sequence ID" value="NZ_JAVDVQ010000019.1"/>
</dbReference>
<dbReference type="EMBL" id="JAVDVQ010000019">
    <property type="protein sequence ID" value="MDR7084178.1"/>
    <property type="molecule type" value="Genomic_DNA"/>
</dbReference>
<dbReference type="PANTHER" id="PTHR43045:SF1">
    <property type="entry name" value="SHIKIMATE TRANSPORTER"/>
    <property type="match status" value="1"/>
</dbReference>
<feature type="transmembrane region" description="Helical" evidence="7">
    <location>
        <begin position="12"/>
        <end position="31"/>
    </location>
</feature>
<feature type="transmembrane region" description="Helical" evidence="7">
    <location>
        <begin position="176"/>
        <end position="195"/>
    </location>
</feature>
<keyword evidence="10" id="KW-1185">Reference proteome</keyword>
<sequence>MAAAFIGTALEWYDFFLFGTTAAIVFAPLFFPGNDPVASTVAAFLSFSAAFIARPVGALIFGHVGDKYGRRGALVATVMIMGAASTLMGLLPTYATAGVVAPVLLTLLRAVQGVATGGEWGGATLMAIEYAPAKRRGLYAALVQLGSPVGTLLSTGAITLVTLLPKDDFMAWGWRLPFLASIVLVAVALWLRWNVEETPEFQKLKATDGTQKSPVTELFRQYKAKLAIGVCTYLVGNAGFFILTTFMISYVTRVLGLPSTVILTAMTIGAVAQMVMTVLAGRLADHFGAARVGIIGYSIFIALAFPIFWLVDSRDPGLIILAMVLAFGPCAITYAIIGALIDRLFPAQVKYTGMGLSANLSAVVAGFMPALATVFLTFSGNASWGPATLLVVIGLISLGGAIATSKVRAA</sequence>
<evidence type="ECO:0000256" key="3">
    <source>
        <dbReference type="ARBA" id="ARBA00022475"/>
    </source>
</evidence>
<feature type="transmembrane region" description="Helical" evidence="7">
    <location>
        <begin position="226"/>
        <end position="251"/>
    </location>
</feature>
<dbReference type="CDD" id="cd17369">
    <property type="entry name" value="MFS_ShiA_like"/>
    <property type="match status" value="1"/>
</dbReference>
<feature type="transmembrane region" description="Helical" evidence="7">
    <location>
        <begin position="292"/>
        <end position="311"/>
    </location>
</feature>
<comment type="caution">
    <text evidence="9">The sequence shown here is derived from an EMBL/GenBank/DDBJ whole genome shotgun (WGS) entry which is preliminary data.</text>
</comment>
<evidence type="ECO:0000256" key="4">
    <source>
        <dbReference type="ARBA" id="ARBA00022692"/>
    </source>
</evidence>
<evidence type="ECO:0000256" key="1">
    <source>
        <dbReference type="ARBA" id="ARBA00004651"/>
    </source>
</evidence>
<feature type="transmembrane region" description="Helical" evidence="7">
    <location>
        <begin position="37"/>
        <end position="61"/>
    </location>
</feature>
<proteinExistence type="predicted"/>
<dbReference type="InterPro" id="IPR036259">
    <property type="entry name" value="MFS_trans_sf"/>
</dbReference>
<accession>A0ABU1UG63</accession>
<dbReference type="Gene3D" id="1.20.1250.20">
    <property type="entry name" value="MFS general substrate transporter like domains"/>
    <property type="match status" value="2"/>
</dbReference>
<evidence type="ECO:0000256" key="2">
    <source>
        <dbReference type="ARBA" id="ARBA00022448"/>
    </source>
</evidence>
<dbReference type="InterPro" id="IPR020846">
    <property type="entry name" value="MFS_dom"/>
</dbReference>
<evidence type="ECO:0000256" key="5">
    <source>
        <dbReference type="ARBA" id="ARBA00022989"/>
    </source>
</evidence>
<keyword evidence="2" id="KW-0813">Transport</keyword>
<keyword evidence="3" id="KW-1003">Cell membrane</keyword>
<protein>
    <submittedName>
        <fullName evidence="9">MFS family permease</fullName>
    </submittedName>
</protein>
<keyword evidence="6 7" id="KW-0472">Membrane</keyword>
<dbReference type="PROSITE" id="PS50850">
    <property type="entry name" value="MFS"/>
    <property type="match status" value="1"/>
</dbReference>
<dbReference type="Pfam" id="PF07690">
    <property type="entry name" value="MFS_1"/>
    <property type="match status" value="1"/>
</dbReference>
<dbReference type="InterPro" id="IPR011701">
    <property type="entry name" value="MFS"/>
</dbReference>
<feature type="transmembrane region" description="Helical" evidence="7">
    <location>
        <begin position="353"/>
        <end position="378"/>
    </location>
</feature>
<evidence type="ECO:0000313" key="9">
    <source>
        <dbReference type="EMBL" id="MDR7084178.1"/>
    </source>
</evidence>